<dbReference type="InterPro" id="IPR015083">
    <property type="entry name" value="NorB/c/GfsB-D-like_docking"/>
</dbReference>
<feature type="non-terminal residue" evidence="5">
    <location>
        <position position="217"/>
    </location>
</feature>
<dbReference type="CDD" id="cd00833">
    <property type="entry name" value="PKS"/>
    <property type="match status" value="1"/>
</dbReference>
<dbReference type="Gene3D" id="3.40.47.10">
    <property type="match status" value="1"/>
</dbReference>
<evidence type="ECO:0000256" key="1">
    <source>
        <dbReference type="ARBA" id="ARBA00001957"/>
    </source>
</evidence>
<dbReference type="InterPro" id="IPR036299">
    <property type="entry name" value="Polyketide_synth_docking_sf"/>
</dbReference>
<reference evidence="5 6" key="1">
    <citation type="submission" date="2021-03" db="EMBL/GenBank/DDBJ databases">
        <title>Genomic Encyclopedia of Type Strains, Phase IV (KMG-IV): sequencing the most valuable type-strain genomes for metagenomic binning, comparative biology and taxonomic classification.</title>
        <authorList>
            <person name="Goeker M."/>
        </authorList>
    </citation>
    <scope>NUCLEOTIDE SEQUENCE [LARGE SCALE GENOMIC DNA]</scope>
    <source>
        <strain evidence="5 6">DSM 40499</strain>
    </source>
</reference>
<dbReference type="EMBL" id="JAGGLP010000073">
    <property type="protein sequence ID" value="MBP2056822.1"/>
    <property type="molecule type" value="Genomic_DNA"/>
</dbReference>
<dbReference type="PANTHER" id="PTHR43775">
    <property type="entry name" value="FATTY ACID SYNTHASE"/>
    <property type="match status" value="1"/>
</dbReference>
<dbReference type="InterPro" id="IPR020841">
    <property type="entry name" value="PKS_Beta-ketoAc_synthase_dom"/>
</dbReference>
<dbReference type="InterPro" id="IPR050091">
    <property type="entry name" value="PKS_NRPS_Biosynth_Enz"/>
</dbReference>
<keyword evidence="3" id="KW-0511">Multifunctional enzyme</keyword>
<dbReference type="InterPro" id="IPR018201">
    <property type="entry name" value="Ketoacyl_synth_AS"/>
</dbReference>
<evidence type="ECO:0000259" key="4">
    <source>
        <dbReference type="PROSITE" id="PS52004"/>
    </source>
</evidence>
<protein>
    <submittedName>
        <fullName evidence="5">Acyl transferase domain-containing protein</fullName>
    </submittedName>
</protein>
<evidence type="ECO:0000313" key="6">
    <source>
        <dbReference type="Proteomes" id="UP001519309"/>
    </source>
</evidence>
<evidence type="ECO:0000256" key="3">
    <source>
        <dbReference type="ARBA" id="ARBA00023268"/>
    </source>
</evidence>
<organism evidence="5 6">
    <name type="scientific">Streptomyces griseochromogenes</name>
    <dbReference type="NCBI Taxonomy" id="68214"/>
    <lineage>
        <taxon>Bacteria</taxon>
        <taxon>Bacillati</taxon>
        <taxon>Actinomycetota</taxon>
        <taxon>Actinomycetes</taxon>
        <taxon>Kitasatosporales</taxon>
        <taxon>Streptomycetaceae</taxon>
        <taxon>Streptomyces</taxon>
    </lineage>
</organism>
<dbReference type="InterPro" id="IPR016039">
    <property type="entry name" value="Thiolase-like"/>
</dbReference>
<comment type="cofactor">
    <cofactor evidence="1">
        <name>pantetheine 4'-phosphate</name>
        <dbReference type="ChEBI" id="CHEBI:47942"/>
    </cofactor>
</comment>
<keyword evidence="2 5" id="KW-0808">Transferase</keyword>
<evidence type="ECO:0000313" key="5">
    <source>
        <dbReference type="EMBL" id="MBP2056822.1"/>
    </source>
</evidence>
<keyword evidence="6" id="KW-1185">Reference proteome</keyword>
<feature type="domain" description="Ketosynthase family 3 (KS3)" evidence="4">
    <location>
        <begin position="33"/>
        <end position="217"/>
    </location>
</feature>
<proteinExistence type="predicted"/>
<dbReference type="SUPFAM" id="SSF101173">
    <property type="entry name" value="Docking domain B of the erythromycin polyketide synthase (DEBS)"/>
    <property type="match status" value="1"/>
</dbReference>
<dbReference type="Gene3D" id="6.10.40.10">
    <property type="match status" value="1"/>
</dbReference>
<dbReference type="Proteomes" id="UP001519309">
    <property type="component" value="Unassembled WGS sequence"/>
</dbReference>
<dbReference type="SMART" id="SM00825">
    <property type="entry name" value="PKS_KS"/>
    <property type="match status" value="1"/>
</dbReference>
<dbReference type="SUPFAM" id="SSF53901">
    <property type="entry name" value="Thiolase-like"/>
    <property type="match status" value="1"/>
</dbReference>
<comment type="caution">
    <text evidence="5">The sequence shown here is derived from an EMBL/GenBank/DDBJ whole genome shotgun (WGS) entry which is preliminary data.</text>
</comment>
<dbReference type="RefSeq" id="WP_209508469.1">
    <property type="nucleotide sequence ID" value="NZ_JAGGLP010000073.1"/>
</dbReference>
<dbReference type="GO" id="GO:0016740">
    <property type="term" value="F:transferase activity"/>
    <property type="evidence" value="ECO:0007669"/>
    <property type="project" value="UniProtKB-KW"/>
</dbReference>
<name>A0ABS4MBL9_9ACTN</name>
<evidence type="ECO:0000256" key="2">
    <source>
        <dbReference type="ARBA" id="ARBA00022679"/>
    </source>
</evidence>
<dbReference type="PANTHER" id="PTHR43775:SF51">
    <property type="entry name" value="INACTIVE PHENOLPHTHIOCEROL SYNTHESIS POLYKETIDE SYNTHASE TYPE I PKS1-RELATED"/>
    <property type="match status" value="1"/>
</dbReference>
<dbReference type="Pfam" id="PF08990">
    <property type="entry name" value="Docking"/>
    <property type="match status" value="1"/>
</dbReference>
<accession>A0ABS4MBL9</accession>
<sequence length="217" mass="23390">MDNEEKLFSYLKRTTAELQDVRGRLEELEHASHEPVAVVGMACRFPGGVRSPEDLWDLVASGGDAIGGFPSDRGWNVEELFDPDPARVGHSYVREGGFVEDAGWFDAGFFGISPREALAMDPQQRLLMECSWEVFERAGIDVSDLRGKPVGVFVGTNGQDYGSRVSGADAGVEGHLGIGNSASVMSGRVSYWFGFEGPAVTVDTACSSSLVALHWAV</sequence>
<dbReference type="PROSITE" id="PS00606">
    <property type="entry name" value="KS3_1"/>
    <property type="match status" value="1"/>
</dbReference>
<gene>
    <name evidence="5" type="ORF">J2Z21_009841</name>
</gene>
<dbReference type="PROSITE" id="PS52004">
    <property type="entry name" value="KS3_2"/>
    <property type="match status" value="1"/>
</dbReference>
<dbReference type="InterPro" id="IPR014030">
    <property type="entry name" value="Ketoacyl_synth_N"/>
</dbReference>
<dbReference type="Pfam" id="PF00109">
    <property type="entry name" value="ketoacyl-synt"/>
    <property type="match status" value="1"/>
</dbReference>